<organism evidence="1 2">
    <name type="scientific">Clostridium perfringens</name>
    <dbReference type="NCBI Taxonomy" id="1502"/>
    <lineage>
        <taxon>Bacteria</taxon>
        <taxon>Bacillati</taxon>
        <taxon>Bacillota</taxon>
        <taxon>Clostridia</taxon>
        <taxon>Eubacteriales</taxon>
        <taxon>Clostridiaceae</taxon>
        <taxon>Clostridium</taxon>
    </lineage>
</organism>
<name>A0A133N6A4_CLOPF</name>
<evidence type="ECO:0000313" key="1">
    <source>
        <dbReference type="EMBL" id="KXA11841.1"/>
    </source>
</evidence>
<protein>
    <submittedName>
        <fullName evidence="1">Uncharacterized protein</fullName>
    </submittedName>
</protein>
<dbReference type="Proteomes" id="UP000070646">
    <property type="component" value="Unassembled WGS sequence"/>
</dbReference>
<evidence type="ECO:0000313" key="2">
    <source>
        <dbReference type="Proteomes" id="UP000070646"/>
    </source>
</evidence>
<dbReference type="AlphaFoldDB" id="A0A133N6A4"/>
<comment type="caution">
    <text evidence="1">The sequence shown here is derived from an EMBL/GenBank/DDBJ whole genome shotgun (WGS) entry which is preliminary data.</text>
</comment>
<dbReference type="PATRIC" id="fig|1502.174.peg.1643"/>
<dbReference type="RefSeq" id="WP_060795800.1">
    <property type="nucleotide sequence ID" value="NZ_KQ956222.1"/>
</dbReference>
<proteinExistence type="predicted"/>
<reference evidence="1 2" key="1">
    <citation type="submission" date="2016-01" db="EMBL/GenBank/DDBJ databases">
        <authorList>
            <person name="Oliw E.H."/>
        </authorList>
    </citation>
    <scope>NUCLEOTIDE SEQUENCE [LARGE SCALE GENOMIC DNA]</scope>
    <source>
        <strain evidence="1 2">MJR7757A</strain>
    </source>
</reference>
<accession>A0A133N6A4</accession>
<dbReference type="EMBL" id="LRPU01000078">
    <property type="protein sequence ID" value="KXA11841.1"/>
    <property type="molecule type" value="Genomic_DNA"/>
</dbReference>
<sequence>MANLKYKTIQSLEELLEMESGYVLDFSNNTFHRFIKGNIGIDVYSDKGYETYCSKANKLRQIFEDESNLKVSKLINALVNYYEDYRLKNGDLTDYDKKKIIEIKKDIKDLEIENTEIVYISDELETIVQKISTRNAKFRDMALDEKLKEIGNLIEYLLKKDKKFISLNYEQITLGFIKEDDVKNLRKRIQCFRHSSKESIKERYKYTKNQKEFMVELGIVICNLIYNELKNN</sequence>
<gene>
    <name evidence="1" type="ORF">HMPREF3222_01630</name>
</gene>